<proteinExistence type="predicted"/>
<feature type="transmembrane region" description="Helical" evidence="5">
    <location>
        <begin position="179"/>
        <end position="199"/>
    </location>
</feature>
<keyword evidence="4 5" id="KW-0472">Membrane</keyword>
<dbReference type="SUPFAM" id="SSF103473">
    <property type="entry name" value="MFS general substrate transporter"/>
    <property type="match status" value="1"/>
</dbReference>
<dbReference type="PROSITE" id="PS50850">
    <property type="entry name" value="MFS"/>
    <property type="match status" value="1"/>
</dbReference>
<feature type="transmembrane region" description="Helical" evidence="5">
    <location>
        <begin position="151"/>
        <end position="173"/>
    </location>
</feature>
<evidence type="ECO:0000256" key="4">
    <source>
        <dbReference type="ARBA" id="ARBA00023136"/>
    </source>
</evidence>
<dbReference type="InterPro" id="IPR036259">
    <property type="entry name" value="MFS_trans_sf"/>
</dbReference>
<feature type="transmembrane region" description="Helical" evidence="5">
    <location>
        <begin position="323"/>
        <end position="344"/>
    </location>
</feature>
<evidence type="ECO:0000256" key="5">
    <source>
        <dbReference type="SAM" id="Phobius"/>
    </source>
</evidence>
<dbReference type="InterPro" id="IPR011701">
    <property type="entry name" value="MFS"/>
</dbReference>
<organism evidence="7 8">
    <name type="scientific">Spirosoma taeanense</name>
    <dbReference type="NCBI Taxonomy" id="2735870"/>
    <lineage>
        <taxon>Bacteria</taxon>
        <taxon>Pseudomonadati</taxon>
        <taxon>Bacteroidota</taxon>
        <taxon>Cytophagia</taxon>
        <taxon>Cytophagales</taxon>
        <taxon>Cytophagaceae</taxon>
        <taxon>Spirosoma</taxon>
    </lineage>
</organism>
<evidence type="ECO:0000259" key="6">
    <source>
        <dbReference type="PROSITE" id="PS50850"/>
    </source>
</evidence>
<dbReference type="KEGG" id="stae:HNV11_16740"/>
<dbReference type="AlphaFoldDB" id="A0A6M5Y9G5"/>
<dbReference type="PANTHER" id="PTHR11662">
    <property type="entry name" value="SOLUTE CARRIER FAMILY 17"/>
    <property type="match status" value="1"/>
</dbReference>
<comment type="subcellular location">
    <subcellularLocation>
        <location evidence="1">Membrane</location>
        <topology evidence="1">Multi-pass membrane protein</topology>
    </subcellularLocation>
</comment>
<name>A0A6M5Y9G5_9BACT</name>
<feature type="transmembrane region" description="Helical" evidence="5">
    <location>
        <begin position="246"/>
        <end position="265"/>
    </location>
</feature>
<dbReference type="GO" id="GO:0016020">
    <property type="term" value="C:membrane"/>
    <property type="evidence" value="ECO:0007669"/>
    <property type="project" value="UniProtKB-SubCell"/>
</dbReference>
<gene>
    <name evidence="7" type="ORF">HNV11_16740</name>
</gene>
<evidence type="ECO:0000256" key="1">
    <source>
        <dbReference type="ARBA" id="ARBA00004141"/>
    </source>
</evidence>
<evidence type="ECO:0000256" key="3">
    <source>
        <dbReference type="ARBA" id="ARBA00022989"/>
    </source>
</evidence>
<reference evidence="7 8" key="1">
    <citation type="submission" date="2020-05" db="EMBL/GenBank/DDBJ databases">
        <title>Genome sequencing of Spirosoma sp. TS118.</title>
        <authorList>
            <person name="Lee J.-H."/>
            <person name="Jeong S."/>
            <person name="Zhao L."/>
            <person name="Jung J.-H."/>
            <person name="Kim M.-K."/>
            <person name="Lim S."/>
        </authorList>
    </citation>
    <scope>NUCLEOTIDE SEQUENCE [LARGE SCALE GENOMIC DNA]</scope>
    <source>
        <strain evidence="7 8">TS118</strain>
    </source>
</reference>
<protein>
    <submittedName>
        <fullName evidence="7">MFS transporter</fullName>
    </submittedName>
</protein>
<dbReference type="GO" id="GO:0015134">
    <property type="term" value="F:hexuronate transmembrane transporter activity"/>
    <property type="evidence" value="ECO:0007669"/>
    <property type="project" value="TreeGrafter"/>
</dbReference>
<dbReference type="PIRSF" id="PIRSF002808">
    <property type="entry name" value="Hexose_phosphate_transp"/>
    <property type="match status" value="1"/>
</dbReference>
<accession>A0A6M5Y9G5</accession>
<dbReference type="InterPro" id="IPR000849">
    <property type="entry name" value="Sugar_P_transporter"/>
</dbReference>
<dbReference type="InterPro" id="IPR020846">
    <property type="entry name" value="MFS_dom"/>
</dbReference>
<dbReference type="Gene3D" id="1.20.1250.20">
    <property type="entry name" value="MFS general substrate transporter like domains"/>
    <property type="match status" value="2"/>
</dbReference>
<dbReference type="EMBL" id="CP053435">
    <property type="protein sequence ID" value="QJW90907.1"/>
    <property type="molecule type" value="Genomic_DNA"/>
</dbReference>
<feature type="transmembrane region" description="Helical" evidence="5">
    <location>
        <begin position="285"/>
        <end position="311"/>
    </location>
</feature>
<sequence length="451" mass="49916">MLMKENYRWRIIALLFLVTTINYVDRQALSFVMTDEGFKKTLLGLAPDTLLTDEHLKLFRIQMGLIDSAFKAAYAIGFLVVGWLIDRIGTKKGFAVGIAVWSVASIASAFVSTVGQFKLVRALLGLGESANFPSAIKAISEWFPKAERSTATGILNAGSNMGVIVTALLIPVLVQQYGWRVSFLVSAVLGVLMFVLWWASYARPEEKRTLTPAEYAYISQDQSDDAPTGETNRLSWKELLRYRQTWVFIFGKIFADPVWFFYLTWLPDFLSTNSLLDHKLDLKNFGLTFLIIYVASDLGSIFFGWMATRLIRYGWSENRARKLTLLTCALAITPVYLTSSMHSFTLMVTLLALAMAAHQGWSTNVFAMAATLFPSNSVAMATGLGSFFGGITSMGVAAATGYIVALFGYRPMFIFASCSYLIGLLVIHVVLPVLKPVKLPADQPNEAALPI</sequence>
<dbReference type="InterPro" id="IPR050382">
    <property type="entry name" value="MFS_Na/Anion_cotransporter"/>
</dbReference>
<evidence type="ECO:0000313" key="7">
    <source>
        <dbReference type="EMBL" id="QJW90907.1"/>
    </source>
</evidence>
<feature type="transmembrane region" description="Helical" evidence="5">
    <location>
        <begin position="68"/>
        <end position="86"/>
    </location>
</feature>
<dbReference type="Pfam" id="PF07690">
    <property type="entry name" value="MFS_1"/>
    <property type="match status" value="1"/>
</dbReference>
<feature type="transmembrane region" description="Helical" evidence="5">
    <location>
        <begin position="385"/>
        <end position="407"/>
    </location>
</feature>
<dbReference type="Proteomes" id="UP000502756">
    <property type="component" value="Chromosome"/>
</dbReference>
<dbReference type="CDD" id="cd17319">
    <property type="entry name" value="MFS_ExuT_GudP_like"/>
    <property type="match status" value="1"/>
</dbReference>
<evidence type="ECO:0000256" key="2">
    <source>
        <dbReference type="ARBA" id="ARBA00022692"/>
    </source>
</evidence>
<keyword evidence="3 5" id="KW-1133">Transmembrane helix</keyword>
<feature type="transmembrane region" description="Helical" evidence="5">
    <location>
        <begin position="413"/>
        <end position="434"/>
    </location>
</feature>
<evidence type="ECO:0000313" key="8">
    <source>
        <dbReference type="Proteomes" id="UP000502756"/>
    </source>
</evidence>
<dbReference type="PANTHER" id="PTHR11662:SF285">
    <property type="entry name" value="HEXURONATE TRANSPORTER"/>
    <property type="match status" value="1"/>
</dbReference>
<feature type="domain" description="Major facilitator superfamily (MFS) profile" evidence="6">
    <location>
        <begin position="11"/>
        <end position="435"/>
    </location>
</feature>
<keyword evidence="2 5" id="KW-0812">Transmembrane</keyword>
<keyword evidence="8" id="KW-1185">Reference proteome</keyword>